<protein>
    <submittedName>
        <fullName evidence="5 6">Uncharacterized protein LOC108846490</fullName>
    </submittedName>
</protein>
<gene>
    <name evidence="5 6" type="primary">LOC108846490</name>
</gene>
<keyword evidence="3" id="KW-1133">Transmembrane helix</keyword>
<accession>A0A9W3BTF3</accession>
<dbReference type="AlphaFoldDB" id="A0A9W3BTF3"/>
<name>A0A9W3BTF3_RAPSA</name>
<reference evidence="5 6" key="2">
    <citation type="submission" date="2025-04" db="UniProtKB">
        <authorList>
            <consortium name="RefSeq"/>
        </authorList>
    </citation>
    <scope>IDENTIFICATION</scope>
    <source>
        <tissue evidence="5 6">Leaf</tissue>
    </source>
</reference>
<evidence type="ECO:0000313" key="5">
    <source>
        <dbReference type="RefSeq" id="XP_056842513.1"/>
    </source>
</evidence>
<keyword evidence="3" id="KW-0812">Transmembrane</keyword>
<reference evidence="4" key="1">
    <citation type="journal article" date="2019" name="Database">
        <title>The radish genome database (RadishGD): an integrated information resource for radish genomics.</title>
        <authorList>
            <person name="Yu H.J."/>
            <person name="Baek S."/>
            <person name="Lee Y.J."/>
            <person name="Cho A."/>
            <person name="Mun J.H."/>
        </authorList>
    </citation>
    <scope>NUCLEOTIDE SEQUENCE [LARGE SCALE GENOMIC DNA]</scope>
    <source>
        <strain evidence="4">cv. WK10039</strain>
    </source>
</reference>
<organism evidence="4 5">
    <name type="scientific">Raphanus sativus</name>
    <name type="common">Radish</name>
    <name type="synonym">Raphanus raphanistrum var. sativus</name>
    <dbReference type="NCBI Taxonomy" id="3726"/>
    <lineage>
        <taxon>Eukaryota</taxon>
        <taxon>Viridiplantae</taxon>
        <taxon>Streptophyta</taxon>
        <taxon>Embryophyta</taxon>
        <taxon>Tracheophyta</taxon>
        <taxon>Spermatophyta</taxon>
        <taxon>Magnoliopsida</taxon>
        <taxon>eudicotyledons</taxon>
        <taxon>Gunneridae</taxon>
        <taxon>Pentapetalae</taxon>
        <taxon>rosids</taxon>
        <taxon>malvids</taxon>
        <taxon>Brassicales</taxon>
        <taxon>Brassicaceae</taxon>
        <taxon>Brassiceae</taxon>
        <taxon>Raphanus</taxon>
    </lineage>
</organism>
<sequence>MMETCGRSDNYFWESSGSNNREDHMDGSKPEIIHICKQRAGNTFVDLQKKHMNSGARKKNFNWHIIREPPDRVQHQGCEVEKENTKMLTAKITKLEEALFLEQEKNRTLEHELSETRRNIRMLNKGSTTLDKILRLGRTEKTTAGLGYKGVPSGPYTVFVQSNSVETNKPVVVLESAKNQATELPTVPNVCTRYCEIIISQQQGCVRQQWSTGMRLFQQEDEKNCDEEDHYEKWVRTFPFLVESAADLIQSRGRRDMQCNFYKAQVILMEMPTVFQAMKYISMTTLAFAMIYAFFFMSNESKLSHSKYSILTWCSIRIR</sequence>
<evidence type="ECO:0000313" key="6">
    <source>
        <dbReference type="RefSeq" id="XP_056842516.1"/>
    </source>
</evidence>
<dbReference type="OrthoDB" id="10397786at2759"/>
<feature type="region of interest" description="Disordered" evidence="2">
    <location>
        <begin position="1"/>
        <end position="26"/>
    </location>
</feature>
<evidence type="ECO:0000256" key="1">
    <source>
        <dbReference type="SAM" id="Coils"/>
    </source>
</evidence>
<keyword evidence="3" id="KW-0472">Membrane</keyword>
<proteinExistence type="predicted"/>
<dbReference type="KEGG" id="rsz:108846490"/>
<dbReference type="RefSeq" id="XP_056842513.1">
    <property type="nucleotide sequence ID" value="XM_056986533.1"/>
</dbReference>
<feature type="coiled-coil region" evidence="1">
    <location>
        <begin position="92"/>
        <end position="126"/>
    </location>
</feature>
<keyword evidence="4" id="KW-1185">Reference proteome</keyword>
<dbReference type="GeneID" id="108846490"/>
<evidence type="ECO:0000313" key="4">
    <source>
        <dbReference type="Proteomes" id="UP000504610"/>
    </source>
</evidence>
<dbReference type="RefSeq" id="XP_056842516.1">
    <property type="nucleotide sequence ID" value="XM_056986536.1"/>
</dbReference>
<evidence type="ECO:0000256" key="2">
    <source>
        <dbReference type="SAM" id="MobiDB-lite"/>
    </source>
</evidence>
<keyword evidence="1" id="KW-0175">Coiled coil</keyword>
<evidence type="ECO:0000256" key="3">
    <source>
        <dbReference type="SAM" id="Phobius"/>
    </source>
</evidence>
<feature type="transmembrane region" description="Helical" evidence="3">
    <location>
        <begin position="277"/>
        <end position="297"/>
    </location>
</feature>
<dbReference type="Proteomes" id="UP000504610">
    <property type="component" value="Chromosome 1"/>
</dbReference>